<dbReference type="EMBL" id="JXYA01000094">
    <property type="protein sequence ID" value="KJZ04469.1"/>
    <property type="molecule type" value="Genomic_DNA"/>
</dbReference>
<dbReference type="PATRIC" id="fig|43658.5.peg.4979"/>
<dbReference type="OrthoDB" id="6292935at2"/>
<feature type="signal peptide" evidence="1">
    <location>
        <begin position="1"/>
        <end position="18"/>
    </location>
</feature>
<gene>
    <name evidence="2" type="ORF">TW77_23500</name>
</gene>
<evidence type="ECO:0000313" key="2">
    <source>
        <dbReference type="EMBL" id="KJZ04469.1"/>
    </source>
</evidence>
<sequence>MKALLTALPILFPVLAIAADINCKGKVTWVMDYPQQCSGNTAFKTSGSDGQWICPPSDNGNAIVLAALTADKSVEVYIDSKNGSISCSSLPNYVSAKYIIINP</sequence>
<reference evidence="2 3" key="1">
    <citation type="journal article" date="2015" name="BMC Genomics">
        <title>Genome mining reveals unlocked bioactive potential of marine Gram-negative bacteria.</title>
        <authorList>
            <person name="Machado H."/>
            <person name="Sonnenschein E.C."/>
            <person name="Melchiorsen J."/>
            <person name="Gram L."/>
        </authorList>
    </citation>
    <scope>NUCLEOTIDE SEQUENCE [LARGE SCALE GENOMIC DNA]</scope>
    <source>
        <strain evidence="2 3">S2471</strain>
    </source>
</reference>
<dbReference type="AlphaFoldDB" id="A0A0F4QAY9"/>
<accession>A0A0F4QAY9</accession>
<name>A0A0F4QAY9_9GAMM</name>
<dbReference type="Proteomes" id="UP000033452">
    <property type="component" value="Unassembled WGS sequence"/>
</dbReference>
<evidence type="ECO:0008006" key="4">
    <source>
        <dbReference type="Google" id="ProtNLM"/>
    </source>
</evidence>
<comment type="caution">
    <text evidence="2">The sequence shown here is derived from an EMBL/GenBank/DDBJ whole genome shotgun (WGS) entry which is preliminary data.</text>
</comment>
<protein>
    <recommendedName>
        <fullName evidence="4">Secreted protein</fullName>
    </recommendedName>
</protein>
<evidence type="ECO:0000256" key="1">
    <source>
        <dbReference type="SAM" id="SignalP"/>
    </source>
</evidence>
<keyword evidence="3" id="KW-1185">Reference proteome</keyword>
<keyword evidence="1" id="KW-0732">Signal</keyword>
<feature type="chain" id="PRO_5002475460" description="Secreted protein" evidence="1">
    <location>
        <begin position="19"/>
        <end position="103"/>
    </location>
</feature>
<dbReference type="RefSeq" id="WP_046007404.1">
    <property type="nucleotide sequence ID" value="NZ_JXYA01000094.1"/>
</dbReference>
<evidence type="ECO:0000313" key="3">
    <source>
        <dbReference type="Proteomes" id="UP000033452"/>
    </source>
</evidence>
<organism evidence="2 3">
    <name type="scientific">Pseudoalteromonas rubra</name>
    <dbReference type="NCBI Taxonomy" id="43658"/>
    <lineage>
        <taxon>Bacteria</taxon>
        <taxon>Pseudomonadati</taxon>
        <taxon>Pseudomonadota</taxon>
        <taxon>Gammaproteobacteria</taxon>
        <taxon>Alteromonadales</taxon>
        <taxon>Pseudoalteromonadaceae</taxon>
        <taxon>Pseudoalteromonas</taxon>
    </lineage>
</organism>
<proteinExistence type="predicted"/>